<evidence type="ECO:0000313" key="7">
    <source>
        <dbReference type="EMBL" id="KJE75476.1"/>
    </source>
</evidence>
<keyword evidence="4 6" id="KW-0238">DNA-binding</keyword>
<dbReference type="GO" id="GO:0003677">
    <property type="term" value="F:DNA binding"/>
    <property type="evidence" value="ECO:0007669"/>
    <property type="project" value="UniProtKB-UniRule"/>
</dbReference>
<gene>
    <name evidence="7" type="ORF">FEAC_27680</name>
</gene>
<keyword evidence="5 6" id="KW-0233">DNA recombination</keyword>
<dbReference type="EMBL" id="JXUW01000039">
    <property type="protein sequence ID" value="KJE75476.1"/>
    <property type="molecule type" value="Genomic_DNA"/>
</dbReference>
<dbReference type="GO" id="GO:0004803">
    <property type="term" value="F:transposase activity"/>
    <property type="evidence" value="ECO:0007669"/>
    <property type="project" value="UniProtKB-UniRule"/>
</dbReference>
<evidence type="ECO:0000256" key="3">
    <source>
        <dbReference type="ARBA" id="ARBA00022578"/>
    </source>
</evidence>
<accession>A0A0D8FQR2</accession>
<evidence type="ECO:0000313" key="8">
    <source>
        <dbReference type="Proteomes" id="UP000032336"/>
    </source>
</evidence>
<proteinExistence type="inferred from homology"/>
<evidence type="ECO:0000256" key="6">
    <source>
        <dbReference type="RuleBase" id="RU365089"/>
    </source>
</evidence>
<dbReference type="Pfam" id="PF00872">
    <property type="entry name" value="Transposase_mut"/>
    <property type="match status" value="1"/>
</dbReference>
<dbReference type="GO" id="GO:0006313">
    <property type="term" value="P:DNA transposition"/>
    <property type="evidence" value="ECO:0007669"/>
    <property type="project" value="UniProtKB-UniRule"/>
</dbReference>
<keyword evidence="6" id="KW-0814">Transposable element</keyword>
<keyword evidence="8" id="KW-1185">Reference proteome</keyword>
<comment type="caution">
    <text evidence="7">The sequence shown here is derived from an EMBL/GenBank/DDBJ whole genome shotgun (WGS) entry which is preliminary data.</text>
</comment>
<dbReference type="InterPro" id="IPR001207">
    <property type="entry name" value="Transposase_mutator"/>
</dbReference>
<name>A0A0D8FQR2_9ACTN</name>
<protein>
    <recommendedName>
        <fullName evidence="6">Mutator family transposase</fullName>
    </recommendedName>
</protein>
<comment type="function">
    <text evidence="1 6">Required for the transposition of the insertion element.</text>
</comment>
<evidence type="ECO:0000256" key="5">
    <source>
        <dbReference type="ARBA" id="ARBA00023172"/>
    </source>
</evidence>
<organism evidence="7 8">
    <name type="scientific">Ferrimicrobium acidiphilum DSM 19497</name>
    <dbReference type="NCBI Taxonomy" id="1121877"/>
    <lineage>
        <taxon>Bacteria</taxon>
        <taxon>Bacillati</taxon>
        <taxon>Actinomycetota</taxon>
        <taxon>Acidimicrobiia</taxon>
        <taxon>Acidimicrobiales</taxon>
        <taxon>Acidimicrobiaceae</taxon>
        <taxon>Ferrimicrobium</taxon>
    </lineage>
</organism>
<comment type="similarity">
    <text evidence="2 6">Belongs to the transposase mutator family.</text>
</comment>
<dbReference type="PANTHER" id="PTHR33217">
    <property type="entry name" value="TRANSPOSASE FOR INSERTION SEQUENCE ELEMENT IS1081"/>
    <property type="match status" value="1"/>
</dbReference>
<dbReference type="NCBIfam" id="NF033543">
    <property type="entry name" value="transpos_IS256"/>
    <property type="match status" value="1"/>
</dbReference>
<dbReference type="AlphaFoldDB" id="A0A0D8FQR2"/>
<dbReference type="PANTHER" id="PTHR33217:SF9">
    <property type="entry name" value="MUTATOR FAMILY TRANSPOSASE"/>
    <property type="match status" value="1"/>
</dbReference>
<evidence type="ECO:0000256" key="4">
    <source>
        <dbReference type="ARBA" id="ARBA00023125"/>
    </source>
</evidence>
<dbReference type="Proteomes" id="UP000032336">
    <property type="component" value="Unassembled WGS sequence"/>
</dbReference>
<evidence type="ECO:0000256" key="1">
    <source>
        <dbReference type="ARBA" id="ARBA00002190"/>
    </source>
</evidence>
<reference evidence="7 8" key="1">
    <citation type="submission" date="2015-01" db="EMBL/GenBank/DDBJ databases">
        <title>Draft genome of the acidophilic iron oxidizer Ferrimicrobium acidiphilum strain T23.</title>
        <authorList>
            <person name="Poehlein A."/>
            <person name="Eisen S."/>
            <person name="Schloemann M."/>
            <person name="Johnson B.D."/>
            <person name="Daniel R."/>
            <person name="Muehling M."/>
        </authorList>
    </citation>
    <scope>NUCLEOTIDE SEQUENCE [LARGE SCALE GENOMIC DNA]</scope>
    <source>
        <strain evidence="7 8">T23</strain>
    </source>
</reference>
<dbReference type="eggNOG" id="COG3328">
    <property type="taxonomic scope" value="Bacteria"/>
</dbReference>
<sequence length="193" mass="22032">MLVVIGVDDQGRKHLLTLENGTRESTQSWREVLVDLKSRGMNEPLLAIGDGALGFWAALSEIYPETKHQRCWFHKTANILNYVPKSLRPKVKEDIHEVWKSPTRDHAKRAIATFETKYGAKYPKAVHCLTKDTDALLAFYDFPAEHWVHLRTSNPIESTFSIVRHRTIKVKGAFSNESALSMLYQLGLEAERS</sequence>
<keyword evidence="3 6" id="KW-0815">Transposition</keyword>
<evidence type="ECO:0000256" key="2">
    <source>
        <dbReference type="ARBA" id="ARBA00010961"/>
    </source>
</evidence>